<dbReference type="InterPro" id="IPR050333">
    <property type="entry name" value="SLRP"/>
</dbReference>
<name>S4RV33_PETMA</name>
<dbReference type="GeneTree" id="ENSGT00940000166526"/>
<reference evidence="3" key="1">
    <citation type="submission" date="2025-08" db="UniProtKB">
        <authorList>
            <consortium name="Ensembl"/>
        </authorList>
    </citation>
    <scope>IDENTIFICATION</scope>
</reference>
<dbReference type="Pfam" id="PF13855">
    <property type="entry name" value="LRR_8"/>
    <property type="match status" value="1"/>
</dbReference>
<evidence type="ECO:0000313" key="3">
    <source>
        <dbReference type="Ensembl" id="ENSPMAP00000009073.1"/>
    </source>
</evidence>
<evidence type="ECO:0000256" key="1">
    <source>
        <dbReference type="ARBA" id="ARBA00022614"/>
    </source>
</evidence>
<sequence length="94" mass="10267">PSQCSCYGRIVNCNSRSLASLPAGIPTTTQSLGFYNNQITKLEPGVFDHLVNLQGLGLQNNQLKSILPQGVFDRLVHLKWSSLTSNQLKSVPRG</sequence>
<evidence type="ECO:0000256" key="2">
    <source>
        <dbReference type="ARBA" id="ARBA00022737"/>
    </source>
</evidence>
<dbReference type="InterPro" id="IPR032675">
    <property type="entry name" value="LRR_dom_sf"/>
</dbReference>
<evidence type="ECO:0008006" key="4">
    <source>
        <dbReference type="Google" id="ProtNLM"/>
    </source>
</evidence>
<dbReference type="SUPFAM" id="SSF52058">
    <property type="entry name" value="L domain-like"/>
    <property type="match status" value="1"/>
</dbReference>
<dbReference type="Gene3D" id="3.80.10.10">
    <property type="entry name" value="Ribonuclease Inhibitor"/>
    <property type="match status" value="1"/>
</dbReference>
<dbReference type="Ensembl" id="ENSPMAT00000009112.1">
    <property type="protein sequence ID" value="ENSPMAP00000009073.1"/>
    <property type="gene ID" value="ENSPMAG00000008241.1"/>
</dbReference>
<protein>
    <recommendedName>
        <fullName evidence="4">Variable lymphocyte receptor B cassette</fullName>
    </recommendedName>
</protein>
<accession>S4RV33</accession>
<dbReference type="GO" id="GO:0005615">
    <property type="term" value="C:extracellular space"/>
    <property type="evidence" value="ECO:0007669"/>
    <property type="project" value="TreeGrafter"/>
</dbReference>
<dbReference type="PANTHER" id="PTHR45712:SF22">
    <property type="entry name" value="INSULIN-LIKE GROWTH FACTOR-BINDING PROTEIN COMPLEX ACID LABILE SUBUNIT"/>
    <property type="match status" value="1"/>
</dbReference>
<keyword evidence="2" id="KW-0677">Repeat</keyword>
<keyword evidence="1" id="KW-0433">Leucine-rich repeat</keyword>
<dbReference type="InterPro" id="IPR001611">
    <property type="entry name" value="Leu-rich_rpt"/>
</dbReference>
<dbReference type="AlphaFoldDB" id="S4RV33"/>
<reference evidence="3" key="2">
    <citation type="submission" date="2025-09" db="UniProtKB">
        <authorList>
            <consortium name="Ensembl"/>
        </authorList>
    </citation>
    <scope>IDENTIFICATION</scope>
</reference>
<dbReference type="PANTHER" id="PTHR45712">
    <property type="entry name" value="AGAP008170-PA"/>
    <property type="match status" value="1"/>
</dbReference>
<organism evidence="3">
    <name type="scientific">Petromyzon marinus</name>
    <name type="common">Sea lamprey</name>
    <dbReference type="NCBI Taxonomy" id="7757"/>
    <lineage>
        <taxon>Eukaryota</taxon>
        <taxon>Metazoa</taxon>
        <taxon>Chordata</taxon>
        <taxon>Craniata</taxon>
        <taxon>Vertebrata</taxon>
        <taxon>Cyclostomata</taxon>
        <taxon>Hyperoartia</taxon>
        <taxon>Petromyzontiformes</taxon>
        <taxon>Petromyzontidae</taxon>
        <taxon>Petromyzon</taxon>
    </lineage>
</organism>
<proteinExistence type="predicted"/>